<dbReference type="EMBL" id="CMVM020000116">
    <property type="status" value="NOT_ANNOTATED_CDS"/>
    <property type="molecule type" value="Genomic_DNA"/>
</dbReference>
<accession>A0A8R1TRG7</accession>
<protein>
    <submittedName>
        <fullName evidence="1">Uncharacterized protein</fullName>
    </submittedName>
</protein>
<organism evidence="1 2">
    <name type="scientific">Onchocerca volvulus</name>
    <dbReference type="NCBI Taxonomy" id="6282"/>
    <lineage>
        <taxon>Eukaryota</taxon>
        <taxon>Metazoa</taxon>
        <taxon>Ecdysozoa</taxon>
        <taxon>Nematoda</taxon>
        <taxon>Chromadorea</taxon>
        <taxon>Rhabditida</taxon>
        <taxon>Spirurina</taxon>
        <taxon>Spiruromorpha</taxon>
        <taxon>Filarioidea</taxon>
        <taxon>Onchocercidae</taxon>
        <taxon>Onchocerca</taxon>
    </lineage>
</organism>
<sequence>MIITKNNANRYVFSQLHTHEIKLFTIKIHHQKRFHHQRKKLMKYLLERLFCQRKRNNYQYDMQSVTCAEL</sequence>
<evidence type="ECO:0000313" key="2">
    <source>
        <dbReference type="Proteomes" id="UP000024404"/>
    </source>
</evidence>
<dbReference type="Proteomes" id="UP000024404">
    <property type="component" value="Unassembled WGS sequence"/>
</dbReference>
<evidence type="ECO:0000313" key="1">
    <source>
        <dbReference type="EnsemblMetazoa" id="OVOC3506.1"/>
    </source>
</evidence>
<proteinExistence type="predicted"/>
<dbReference type="EnsemblMetazoa" id="OVOC3506.1">
    <property type="protein sequence ID" value="OVOC3506.1"/>
    <property type="gene ID" value="WBGene00240315"/>
</dbReference>
<reference evidence="1" key="2">
    <citation type="submission" date="2022-06" db="UniProtKB">
        <authorList>
            <consortium name="EnsemblMetazoa"/>
        </authorList>
    </citation>
    <scope>IDENTIFICATION</scope>
</reference>
<name>A0A8R1TRG7_ONCVO</name>
<reference evidence="2" key="1">
    <citation type="submission" date="2013-10" db="EMBL/GenBank/DDBJ databases">
        <title>Genome sequencing of Onchocerca volvulus.</title>
        <authorList>
            <person name="Cotton J."/>
            <person name="Tsai J."/>
            <person name="Stanley E."/>
            <person name="Tracey A."/>
            <person name="Holroyd N."/>
            <person name="Lustigman S."/>
            <person name="Berriman M."/>
        </authorList>
    </citation>
    <scope>NUCLEOTIDE SEQUENCE</scope>
</reference>
<dbReference type="AlphaFoldDB" id="A0A8R1TRG7"/>
<keyword evidence="2" id="KW-1185">Reference proteome</keyword>